<name>A0A975AW39_9THEO</name>
<proteinExistence type="predicted"/>
<gene>
    <name evidence="1" type="ORF">ACETAC_01050</name>
</gene>
<sequence>METVLISFIGKGRTSGNGSGYIKTKYKFDDKYTSDETAFFGSALFTYLKSKKHNIDKWFIFGTKQSSWSELVSLLDSNQRDKEVDDLYYKVFEEEQKGISDKILNKWQECLNKYIESICLIKVDPMDFKVYANMLLELLPEDEISIIFDMTHAFRYMPVLMAFSLMYVNCFKNFKGIDVYYGALEMGTNDEKPVVKIDFINQLFSLTTSYEIYKNSGYFPSLLKNMGVDDSEETYFKLEMNRSIKREIEDLIKKIEEEELENGEGYIKKAASNLKNEFNKMNKLKYLDERMLERANFFYEKKQYLIAMTLLYEAILVKAERVFEIKRGQNETRNDHNSRVKRVKEEIKYKLNKNLKDTFKNLEYARNSAVHGEEAKCTQNILECKNKFDELFSNSKKVYNSIPEN</sequence>
<dbReference type="SUPFAM" id="SSF160980">
    <property type="entry name" value="SSO1389-like"/>
    <property type="match status" value="1"/>
</dbReference>
<dbReference type="NCBIfam" id="TIGR02549">
    <property type="entry name" value="CRISPR_DxTHG"/>
    <property type="match status" value="1"/>
</dbReference>
<evidence type="ECO:0000313" key="1">
    <source>
        <dbReference type="EMBL" id="QSZ27542.1"/>
    </source>
</evidence>
<dbReference type="EMBL" id="CP060096">
    <property type="protein sequence ID" value="QSZ27542.1"/>
    <property type="molecule type" value="Genomic_DNA"/>
</dbReference>
<dbReference type="Proteomes" id="UP000671913">
    <property type="component" value="Chromosome"/>
</dbReference>
<dbReference type="RefSeq" id="WP_284680245.1">
    <property type="nucleotide sequence ID" value="NZ_CP060096.1"/>
</dbReference>
<dbReference type="InterPro" id="IPR011742">
    <property type="entry name" value="CRISPR-assoc_prot_TM1812"/>
</dbReference>
<dbReference type="AlphaFoldDB" id="A0A975AW39"/>
<accession>A0A975AW39</accession>
<organism evidence="1 2">
    <name type="scientific">Aceticella autotrophica</name>
    <dbReference type="NCBI Taxonomy" id="2755338"/>
    <lineage>
        <taxon>Bacteria</taxon>
        <taxon>Bacillati</taxon>
        <taxon>Bacillota</taxon>
        <taxon>Clostridia</taxon>
        <taxon>Thermoanaerobacterales</taxon>
        <taxon>Thermoanaerobacteraceae</taxon>
        <taxon>Aceticella</taxon>
    </lineage>
</organism>
<dbReference type="KEGG" id="aaut:ACETAC_01050"/>
<dbReference type="Gene3D" id="3.40.50.10640">
    <property type="entry name" value="SSO1389-like"/>
    <property type="match status" value="1"/>
</dbReference>
<dbReference type="NCBIfam" id="TIGR02221">
    <property type="entry name" value="cas_TM1812"/>
    <property type="match status" value="1"/>
</dbReference>
<keyword evidence="2" id="KW-1185">Reference proteome</keyword>
<reference evidence="1" key="1">
    <citation type="submission" date="2020-08" db="EMBL/GenBank/DDBJ databases">
        <title>Genomic insights into the carbon and energy metabolism of the first obligate autotrophic acetogenic bacterium Aceticella autotrophica gen. nov., sp. nov.</title>
        <authorList>
            <person name="Toshchakov S.V."/>
            <person name="Elcheninov A.G."/>
            <person name="Kublanov I.V."/>
            <person name="Frolov E.N."/>
            <person name="Lebedinsky A.V."/>
        </authorList>
    </citation>
    <scope>NUCLEOTIDE SEQUENCE</scope>
    <source>
        <strain evidence="1">3443-3Ac</strain>
    </source>
</reference>
<protein>
    <submittedName>
        <fullName evidence="1">TIGR02221 family CRISPR-associated protein</fullName>
    </submittedName>
</protein>
<dbReference type="InterPro" id="IPR013383">
    <property type="entry name" value="CRISPR-assoc_prot_DxTHG_CS"/>
</dbReference>
<evidence type="ECO:0000313" key="2">
    <source>
        <dbReference type="Proteomes" id="UP000671913"/>
    </source>
</evidence>